<sequence length="190" mass="20984">MIGTMNYSLFNITQDQCICQLIQSNNSISTLNYFPTNQTCQLFYSSTSSTTIQSYYNSFFIFMNQSSISLTNSQTHNLTSTSITSTSTASTTTPAYQTLNSVAENTVVKMQCTSPTPTINVVNAYYGVQNSSVCDCTVSYCTQMNVTQTVISYCAKNGSSSTCTFTVGNSIFTDTCHNVVKTFWLKYFCN</sequence>
<protein>
    <recommendedName>
        <fullName evidence="1">SUEL-type lectin domain-containing protein</fullName>
    </recommendedName>
</protein>
<keyword evidence="3" id="KW-1185">Reference proteome</keyword>
<evidence type="ECO:0000313" key="3">
    <source>
        <dbReference type="Proteomes" id="UP000663832"/>
    </source>
</evidence>
<accession>A0A814FHZ3</accession>
<dbReference type="GO" id="GO:0030246">
    <property type="term" value="F:carbohydrate binding"/>
    <property type="evidence" value="ECO:0007669"/>
    <property type="project" value="InterPro"/>
</dbReference>
<dbReference type="OrthoDB" id="5988701at2759"/>
<proteinExistence type="predicted"/>
<reference evidence="2" key="1">
    <citation type="submission" date="2021-02" db="EMBL/GenBank/DDBJ databases">
        <authorList>
            <person name="Nowell W R."/>
        </authorList>
    </citation>
    <scope>NUCLEOTIDE SEQUENCE</scope>
</reference>
<dbReference type="EMBL" id="CAJNOM010000074">
    <property type="protein sequence ID" value="CAF0985975.1"/>
    <property type="molecule type" value="Genomic_DNA"/>
</dbReference>
<name>A0A814FHZ3_9BILA</name>
<organism evidence="2 3">
    <name type="scientific">Adineta steineri</name>
    <dbReference type="NCBI Taxonomy" id="433720"/>
    <lineage>
        <taxon>Eukaryota</taxon>
        <taxon>Metazoa</taxon>
        <taxon>Spiralia</taxon>
        <taxon>Gnathifera</taxon>
        <taxon>Rotifera</taxon>
        <taxon>Eurotatoria</taxon>
        <taxon>Bdelloidea</taxon>
        <taxon>Adinetida</taxon>
        <taxon>Adinetidae</taxon>
        <taxon>Adineta</taxon>
    </lineage>
</organism>
<dbReference type="InterPro" id="IPR000922">
    <property type="entry name" value="Lectin_gal-bd_dom"/>
</dbReference>
<evidence type="ECO:0000313" key="2">
    <source>
        <dbReference type="EMBL" id="CAF0985975.1"/>
    </source>
</evidence>
<feature type="domain" description="SUEL-type lectin" evidence="1">
    <location>
        <begin position="110"/>
        <end position="189"/>
    </location>
</feature>
<gene>
    <name evidence="2" type="ORF">QVE165_LOCUS14123</name>
</gene>
<dbReference type="CDD" id="cd22823">
    <property type="entry name" value="Gal_Rha_Lectin"/>
    <property type="match status" value="1"/>
</dbReference>
<dbReference type="Proteomes" id="UP000663832">
    <property type="component" value="Unassembled WGS sequence"/>
</dbReference>
<comment type="caution">
    <text evidence="2">The sequence shown here is derived from an EMBL/GenBank/DDBJ whole genome shotgun (WGS) entry which is preliminary data.</text>
</comment>
<evidence type="ECO:0000259" key="1">
    <source>
        <dbReference type="Pfam" id="PF02140"/>
    </source>
</evidence>
<dbReference type="Gene3D" id="2.60.120.740">
    <property type="match status" value="1"/>
</dbReference>
<dbReference type="Pfam" id="PF02140">
    <property type="entry name" value="SUEL_Lectin"/>
    <property type="match status" value="1"/>
</dbReference>
<dbReference type="AlphaFoldDB" id="A0A814FHZ3"/>
<dbReference type="InterPro" id="IPR043159">
    <property type="entry name" value="Lectin_gal-bd_sf"/>
</dbReference>